<keyword evidence="1" id="KW-0812">Transmembrane</keyword>
<evidence type="ECO:0000313" key="3">
    <source>
        <dbReference type="Proteomes" id="UP000003157"/>
    </source>
</evidence>
<keyword evidence="1" id="KW-1133">Transmembrane helix</keyword>
<dbReference type="HOGENOM" id="CLU_1501055_0_0_9"/>
<dbReference type="STRING" id="100884.GCA_000269565_03846"/>
<name>E7GEK2_9FIRM</name>
<feature type="transmembrane region" description="Helical" evidence="1">
    <location>
        <begin position="83"/>
        <end position="101"/>
    </location>
</feature>
<dbReference type="Proteomes" id="UP000003157">
    <property type="component" value="Unassembled WGS sequence"/>
</dbReference>
<reference evidence="2 3" key="1">
    <citation type="submission" date="2010-12" db="EMBL/GenBank/DDBJ databases">
        <title>The Genome Sequence of Coprobacillus sp. strain 29_1.</title>
        <authorList>
            <consortium name="The Broad Institute Genome Sequencing Platform"/>
            <person name="Earl A."/>
            <person name="Ward D."/>
            <person name="Feldgarden M."/>
            <person name="Gevers D."/>
            <person name="Daigneault M."/>
            <person name="Sibley C.D."/>
            <person name="White A."/>
            <person name="Strauss J."/>
            <person name="Allen-Vercoe E."/>
            <person name="Young S.K."/>
            <person name="Zeng Q."/>
            <person name="Gargeya S."/>
            <person name="Fitzgerald M."/>
            <person name="Haas B."/>
            <person name="Abouelleil A."/>
            <person name="Alvarado L."/>
            <person name="Arachchi H.M."/>
            <person name="Berlin A."/>
            <person name="Brown A."/>
            <person name="Chapman S.B."/>
            <person name="Chen Z."/>
            <person name="Dunbar C."/>
            <person name="Freedman E."/>
            <person name="Gearin G."/>
            <person name="Gellesch M."/>
            <person name="Goldberg J."/>
            <person name="Griggs A."/>
            <person name="Gujja S."/>
            <person name="Heilman E."/>
            <person name="Heiman D."/>
            <person name="Howarth C."/>
            <person name="Larson L."/>
            <person name="Lui A."/>
            <person name="MacDonald P.J.P."/>
            <person name="Mehta T."/>
            <person name="Montmayeur A."/>
            <person name="Murphy C."/>
            <person name="Neiman D."/>
            <person name="Pearson M."/>
            <person name="Priest M."/>
            <person name="Roberts A."/>
            <person name="Saif S."/>
            <person name="Shea T."/>
            <person name="Shenoy N."/>
            <person name="Sisk P."/>
            <person name="Stolte C."/>
            <person name="Sykes S."/>
            <person name="White J."/>
            <person name="Yandava C."/>
            <person name="Nusbaum C."/>
            <person name="Birren B."/>
        </authorList>
    </citation>
    <scope>NUCLEOTIDE SEQUENCE [LARGE SCALE GENOMIC DNA]</scope>
    <source>
        <strain evidence="2 3">29_1</strain>
    </source>
</reference>
<protein>
    <submittedName>
        <fullName evidence="2">Uncharacterized protein</fullName>
    </submittedName>
</protein>
<dbReference type="GeneID" id="78231582"/>
<dbReference type="EMBL" id="ADKX01000046">
    <property type="protein sequence ID" value="EFW03453.1"/>
    <property type="molecule type" value="Genomic_DNA"/>
</dbReference>
<proteinExistence type="predicted"/>
<evidence type="ECO:0000313" key="2">
    <source>
        <dbReference type="EMBL" id="EFW03453.1"/>
    </source>
</evidence>
<gene>
    <name evidence="2" type="ORF">HMPREF9488_03144</name>
</gene>
<feature type="transmembrane region" description="Helical" evidence="1">
    <location>
        <begin position="53"/>
        <end position="71"/>
    </location>
</feature>
<accession>E7GEK2</accession>
<evidence type="ECO:0000256" key="1">
    <source>
        <dbReference type="SAM" id="Phobius"/>
    </source>
</evidence>
<feature type="transmembrane region" description="Helical" evidence="1">
    <location>
        <begin position="128"/>
        <end position="150"/>
    </location>
</feature>
<sequence length="181" mass="20585">MIQKDYRAPRYGTEAGFIRLELWETIKTIIEFLGLFVATVYACDLYSYVGEWMIRLIIAAIIATLFAYFFVPGGDREGALADISRNLFLYDVVAIGGYYIISNWANIDGSLLGVSFGLASGTVMGNTVAGYIPVILQMIIIITPISHIFYEIKRIFTYHKRGYGRVTKRERMEQLQRNIVK</sequence>
<dbReference type="RefSeq" id="WP_008790226.1">
    <property type="nucleotide sequence ID" value="NZ_AKCB01000004.1"/>
</dbReference>
<organism evidence="2 3">
    <name type="scientific">Coprobacillus cateniformis</name>
    <dbReference type="NCBI Taxonomy" id="100884"/>
    <lineage>
        <taxon>Bacteria</taxon>
        <taxon>Bacillati</taxon>
        <taxon>Bacillota</taxon>
        <taxon>Erysipelotrichia</taxon>
        <taxon>Erysipelotrichales</taxon>
        <taxon>Coprobacillaceae</taxon>
        <taxon>Coprobacillus</taxon>
    </lineage>
</organism>
<dbReference type="AlphaFoldDB" id="E7GEK2"/>
<feature type="transmembrane region" description="Helical" evidence="1">
    <location>
        <begin position="29"/>
        <end position="47"/>
    </location>
</feature>
<keyword evidence="3" id="KW-1185">Reference proteome</keyword>
<keyword evidence="1" id="KW-0472">Membrane</keyword>
<comment type="caution">
    <text evidence="2">The sequence shown here is derived from an EMBL/GenBank/DDBJ whole genome shotgun (WGS) entry which is preliminary data.</text>
</comment>